<accession>A0A0A9CAA8</accession>
<feature type="compositionally biased region" description="Basic and acidic residues" evidence="1">
    <location>
        <begin position="415"/>
        <end position="432"/>
    </location>
</feature>
<feature type="compositionally biased region" description="Basic residues" evidence="1">
    <location>
        <begin position="12"/>
        <end position="28"/>
    </location>
</feature>
<feature type="compositionally biased region" description="Basic and acidic residues" evidence="1">
    <location>
        <begin position="439"/>
        <end position="461"/>
    </location>
</feature>
<dbReference type="EMBL" id="GBRH01225399">
    <property type="protein sequence ID" value="JAD72496.1"/>
    <property type="molecule type" value="Transcribed_RNA"/>
</dbReference>
<feature type="region of interest" description="Disordered" evidence="1">
    <location>
        <begin position="320"/>
        <end position="345"/>
    </location>
</feature>
<evidence type="ECO:0000313" key="2">
    <source>
        <dbReference type="EMBL" id="JAD72496.1"/>
    </source>
</evidence>
<organism evidence="2">
    <name type="scientific">Arundo donax</name>
    <name type="common">Giant reed</name>
    <name type="synonym">Donax arundinaceus</name>
    <dbReference type="NCBI Taxonomy" id="35708"/>
    <lineage>
        <taxon>Eukaryota</taxon>
        <taxon>Viridiplantae</taxon>
        <taxon>Streptophyta</taxon>
        <taxon>Embryophyta</taxon>
        <taxon>Tracheophyta</taxon>
        <taxon>Spermatophyta</taxon>
        <taxon>Magnoliopsida</taxon>
        <taxon>Liliopsida</taxon>
        <taxon>Poales</taxon>
        <taxon>Poaceae</taxon>
        <taxon>PACMAD clade</taxon>
        <taxon>Arundinoideae</taxon>
        <taxon>Arundineae</taxon>
        <taxon>Arundo</taxon>
    </lineage>
</organism>
<evidence type="ECO:0000256" key="1">
    <source>
        <dbReference type="SAM" id="MobiDB-lite"/>
    </source>
</evidence>
<feature type="compositionally biased region" description="Basic and acidic residues" evidence="1">
    <location>
        <begin position="373"/>
        <end position="386"/>
    </location>
</feature>
<sequence length="497" mass="53507">MDSRLVSPTRATVRRQRRGGATRPRRRRPGSDPDPAYIGGAGCVPPLRPRLERLHLCHAFLGPHPRHLSPDRRGVGAGGLVEERLPPVLPLPAGVAELQRPVPPLGPAPPTVQPRDVPRHAAVIVAVAVAAGGAARRAAGAALGPAQRSGARHRRHGDAVPGHRRERVGAVAEHAEREPALRGGDSGLRELRAECGLGVEVVIARVGEAREHGEAGQRDVGGRAAAESEAVVEAAEAGALRDDVVVVAGVEGVGGEVERRGPEAVDAGAEDPGVGEVASELAVADEVQAPLHQTEVLQQALDAVGRVVRGQHLRARRRLLHGLRPEHAHGGERRPGRRGAREERELVRVSVQRAVQEHVDGVASGERAASQDVARDGGARELEPPRAAHQAHRHPGSRWRGRGRRRAGAARRGATRGEEEREAERGREGERGGEEEEERREHRGQAAPRRRGEVVGRDHHAGLHLHGRRRPRYAKLKRSCCSWCRGGDEDGRSRRRL</sequence>
<name>A0A0A9CAA8_ARUDO</name>
<feature type="compositionally biased region" description="Basic and acidic residues" evidence="1">
    <location>
        <begin position="323"/>
        <end position="345"/>
    </location>
</feature>
<feature type="region of interest" description="Disordered" evidence="1">
    <location>
        <begin position="1"/>
        <end position="40"/>
    </location>
</feature>
<feature type="region of interest" description="Disordered" evidence="1">
    <location>
        <begin position="142"/>
        <end position="162"/>
    </location>
</feature>
<feature type="compositionally biased region" description="Basic residues" evidence="1">
    <location>
        <begin position="389"/>
        <end position="409"/>
    </location>
</feature>
<protein>
    <submittedName>
        <fullName evidence="2">Uncharacterized protein</fullName>
    </submittedName>
</protein>
<proteinExistence type="predicted"/>
<reference evidence="2" key="2">
    <citation type="journal article" date="2015" name="Data Brief">
        <title>Shoot transcriptome of the giant reed, Arundo donax.</title>
        <authorList>
            <person name="Barrero R.A."/>
            <person name="Guerrero F.D."/>
            <person name="Moolhuijzen P."/>
            <person name="Goolsby J.A."/>
            <person name="Tidwell J."/>
            <person name="Bellgard S.E."/>
            <person name="Bellgard M.I."/>
        </authorList>
    </citation>
    <scope>NUCLEOTIDE SEQUENCE</scope>
    <source>
        <tissue evidence="2">Shoot tissue taken approximately 20 cm above the soil surface</tissue>
    </source>
</reference>
<dbReference type="AlphaFoldDB" id="A0A0A9CAA8"/>
<feature type="region of interest" description="Disordered" evidence="1">
    <location>
        <begin position="357"/>
        <end position="476"/>
    </location>
</feature>
<feature type="compositionally biased region" description="Basic residues" evidence="1">
    <location>
        <begin position="462"/>
        <end position="476"/>
    </location>
</feature>
<reference evidence="2" key="1">
    <citation type="submission" date="2014-09" db="EMBL/GenBank/DDBJ databases">
        <authorList>
            <person name="Magalhaes I.L.F."/>
            <person name="Oliveira U."/>
            <person name="Santos F.R."/>
            <person name="Vidigal T.H.D.A."/>
            <person name="Brescovit A.D."/>
            <person name="Santos A.J."/>
        </authorList>
    </citation>
    <scope>NUCLEOTIDE SEQUENCE</scope>
    <source>
        <tissue evidence="2">Shoot tissue taken approximately 20 cm above the soil surface</tissue>
    </source>
</reference>